<feature type="signal peptide" evidence="2">
    <location>
        <begin position="1"/>
        <end position="18"/>
    </location>
</feature>
<evidence type="ECO:0000313" key="3">
    <source>
        <dbReference type="EMBL" id="MCP9276965.1"/>
    </source>
</evidence>
<gene>
    <name evidence="3" type="ORF">NM203_32785</name>
</gene>
<organism evidence="3 4">
    <name type="scientific">Mycolicibacterium arenosum</name>
    <dbReference type="NCBI Taxonomy" id="2952157"/>
    <lineage>
        <taxon>Bacteria</taxon>
        <taxon>Bacillati</taxon>
        <taxon>Actinomycetota</taxon>
        <taxon>Actinomycetes</taxon>
        <taxon>Mycobacteriales</taxon>
        <taxon>Mycobacteriaceae</taxon>
        <taxon>Mycolicibacterium</taxon>
    </lineage>
</organism>
<sequence length="213" mass="21790">MSRGVLYAAVMMALIASACGSTERGSPVAADATESSASSSSSTTQTTSASTTTAAAASGPVAEILAARQVNADDFHDMSFGGDKPEDMTESSSMVAFITPSANIACNWSLTDPTGELGINCDAKERTSPPPERPANCELNWATGYVQLHPDGVVENGVCTGGVLTPSIANTLPYDSALVAGDFGCLSAEAGVTCAHIPSGRGFVLSREELRTF</sequence>
<reference evidence="3 4" key="1">
    <citation type="submission" date="2022-06" db="EMBL/GenBank/DDBJ databases">
        <title>Mycolicibacterium sp. CAU 1645 isolated from seawater.</title>
        <authorList>
            <person name="Kim W."/>
        </authorList>
    </citation>
    <scope>NUCLEOTIDE SEQUENCE [LARGE SCALE GENOMIC DNA]</scope>
    <source>
        <strain evidence="3 4">CAU 1645</strain>
    </source>
</reference>
<evidence type="ECO:0008006" key="5">
    <source>
        <dbReference type="Google" id="ProtNLM"/>
    </source>
</evidence>
<keyword evidence="2" id="KW-0732">Signal</keyword>
<accession>A0ABT1MDL6</accession>
<feature type="chain" id="PRO_5045248570" description="Lipoprotein LppI" evidence="2">
    <location>
        <begin position="19"/>
        <end position="213"/>
    </location>
</feature>
<name>A0ABT1MDL6_9MYCO</name>
<dbReference type="PROSITE" id="PS51257">
    <property type="entry name" value="PROKAR_LIPOPROTEIN"/>
    <property type="match status" value="1"/>
</dbReference>
<dbReference type="Proteomes" id="UP001651690">
    <property type="component" value="Unassembled WGS sequence"/>
</dbReference>
<evidence type="ECO:0000256" key="2">
    <source>
        <dbReference type="SAM" id="SignalP"/>
    </source>
</evidence>
<keyword evidence="4" id="KW-1185">Reference proteome</keyword>
<comment type="caution">
    <text evidence="3">The sequence shown here is derived from an EMBL/GenBank/DDBJ whole genome shotgun (WGS) entry which is preliminary data.</text>
</comment>
<feature type="compositionally biased region" description="Low complexity" evidence="1">
    <location>
        <begin position="29"/>
        <end position="55"/>
    </location>
</feature>
<evidence type="ECO:0000313" key="4">
    <source>
        <dbReference type="Proteomes" id="UP001651690"/>
    </source>
</evidence>
<dbReference type="EMBL" id="JANDBD010000025">
    <property type="protein sequence ID" value="MCP9276965.1"/>
    <property type="molecule type" value="Genomic_DNA"/>
</dbReference>
<evidence type="ECO:0000256" key="1">
    <source>
        <dbReference type="SAM" id="MobiDB-lite"/>
    </source>
</evidence>
<proteinExistence type="predicted"/>
<protein>
    <recommendedName>
        <fullName evidence="5">Lipoprotein LppI</fullName>
    </recommendedName>
</protein>
<feature type="region of interest" description="Disordered" evidence="1">
    <location>
        <begin position="24"/>
        <end position="55"/>
    </location>
</feature>